<proteinExistence type="predicted"/>
<dbReference type="EMBL" id="HG994593">
    <property type="protein sequence ID" value="CAF2837099.1"/>
    <property type="molecule type" value="Genomic_DNA"/>
</dbReference>
<gene>
    <name evidence="2" type="ORF">LSAA_5103</name>
</gene>
<organism evidence="2 3">
    <name type="scientific">Lepeophtheirus salmonis</name>
    <name type="common">Salmon louse</name>
    <name type="synonym">Caligus salmonis</name>
    <dbReference type="NCBI Taxonomy" id="72036"/>
    <lineage>
        <taxon>Eukaryota</taxon>
        <taxon>Metazoa</taxon>
        <taxon>Ecdysozoa</taxon>
        <taxon>Arthropoda</taxon>
        <taxon>Crustacea</taxon>
        <taxon>Multicrustacea</taxon>
        <taxon>Hexanauplia</taxon>
        <taxon>Copepoda</taxon>
        <taxon>Siphonostomatoida</taxon>
        <taxon>Caligidae</taxon>
        <taxon>Lepeophtheirus</taxon>
    </lineage>
</organism>
<feature type="compositionally biased region" description="Basic and acidic residues" evidence="1">
    <location>
        <begin position="1"/>
        <end position="10"/>
    </location>
</feature>
<protein>
    <submittedName>
        <fullName evidence="2">(salmon louse) hypothetical protein</fullName>
    </submittedName>
</protein>
<evidence type="ECO:0000313" key="3">
    <source>
        <dbReference type="Proteomes" id="UP000675881"/>
    </source>
</evidence>
<sequence length="112" mass="12850">MDRATTDQDAPKNLVTLGPDEGDEAAYIDDEDGERAGLMEINTVGRKMLSQQYEVVYHTWKWVNDKDDSNNYHEIEEINSGIEKCAKQFKGIILLFNTNLRVPYLPESRTLI</sequence>
<name>A0A7R8CMF4_LEPSM</name>
<reference evidence="2" key="1">
    <citation type="submission" date="2021-02" db="EMBL/GenBank/DDBJ databases">
        <authorList>
            <person name="Bekaert M."/>
        </authorList>
    </citation>
    <scope>NUCLEOTIDE SEQUENCE</scope>
    <source>
        <strain evidence="2">IoA-00</strain>
    </source>
</reference>
<dbReference type="Proteomes" id="UP000675881">
    <property type="component" value="Chromosome 14"/>
</dbReference>
<feature type="region of interest" description="Disordered" evidence="1">
    <location>
        <begin position="1"/>
        <end position="26"/>
    </location>
</feature>
<evidence type="ECO:0000313" key="2">
    <source>
        <dbReference type="EMBL" id="CAF2837099.1"/>
    </source>
</evidence>
<evidence type="ECO:0000256" key="1">
    <source>
        <dbReference type="SAM" id="MobiDB-lite"/>
    </source>
</evidence>
<accession>A0A7R8CMF4</accession>
<keyword evidence="3" id="KW-1185">Reference proteome</keyword>
<dbReference type="AlphaFoldDB" id="A0A7R8CMF4"/>